<reference evidence="9 10" key="1">
    <citation type="submission" date="2017-03" db="EMBL/GenBank/DDBJ databases">
        <authorList>
            <person name="Afonso C.L."/>
            <person name="Miller P.J."/>
            <person name="Scott M.A."/>
            <person name="Spackman E."/>
            <person name="Goraichik I."/>
            <person name="Dimitrov K.M."/>
            <person name="Suarez D.L."/>
            <person name="Swayne D.E."/>
        </authorList>
    </citation>
    <scope>NUCLEOTIDE SEQUENCE [LARGE SCALE GENOMIC DNA]</scope>
    <source>
        <strain evidence="10">8(6)</strain>
    </source>
</reference>
<keyword evidence="6 8" id="KW-0472">Membrane</keyword>
<dbReference type="InterPro" id="IPR051907">
    <property type="entry name" value="DoxX-like_oxidoreductase"/>
</dbReference>
<feature type="transmembrane region" description="Helical" evidence="8">
    <location>
        <begin position="112"/>
        <end position="133"/>
    </location>
</feature>
<evidence type="ECO:0000313" key="10">
    <source>
        <dbReference type="Proteomes" id="UP000234300"/>
    </source>
</evidence>
<accession>A0A2H1ILE0</accession>
<evidence type="ECO:0000256" key="2">
    <source>
        <dbReference type="ARBA" id="ARBA00006679"/>
    </source>
</evidence>
<dbReference type="PANTHER" id="PTHR33452:SF1">
    <property type="entry name" value="INNER MEMBRANE PROTEIN YPHA-RELATED"/>
    <property type="match status" value="1"/>
</dbReference>
<gene>
    <name evidence="9" type="ORF">BAURA86_00653</name>
</gene>
<dbReference type="EMBL" id="FXZI01000002">
    <property type="protein sequence ID" value="SMX75782.1"/>
    <property type="molecule type" value="Genomic_DNA"/>
</dbReference>
<comment type="similarity">
    <text evidence="2">Belongs to the DoxX family.</text>
</comment>
<feature type="region of interest" description="Disordered" evidence="7">
    <location>
        <begin position="143"/>
        <end position="165"/>
    </location>
</feature>
<evidence type="ECO:0000256" key="7">
    <source>
        <dbReference type="SAM" id="MobiDB-lite"/>
    </source>
</evidence>
<sequence>MYATTGFPTIARDIITVLARIALGVIFIAHGWQKFNEWTVSGTTQSFAQMGVPLPDIAAPFATFVELIGGALLILGALTPLVGILLAANLIGALVIVHLVPVPFVDQGGWELVAALAAGALLLAAMGPGRFSVDRFLFKGKKGAKSKAQKVDAPKASGGEFTPAN</sequence>
<dbReference type="RefSeq" id="WP_257948070.1">
    <property type="nucleotide sequence ID" value="NZ_FXZI01000002.1"/>
</dbReference>
<dbReference type="GO" id="GO:0005886">
    <property type="term" value="C:plasma membrane"/>
    <property type="evidence" value="ECO:0007669"/>
    <property type="project" value="UniProtKB-SubCell"/>
</dbReference>
<comment type="subcellular location">
    <subcellularLocation>
        <location evidence="1">Cell membrane</location>
        <topology evidence="1">Multi-pass membrane protein</topology>
    </subcellularLocation>
</comment>
<dbReference type="InterPro" id="IPR032808">
    <property type="entry name" value="DoxX"/>
</dbReference>
<evidence type="ECO:0000256" key="1">
    <source>
        <dbReference type="ARBA" id="ARBA00004651"/>
    </source>
</evidence>
<evidence type="ECO:0000256" key="8">
    <source>
        <dbReference type="SAM" id="Phobius"/>
    </source>
</evidence>
<organism evidence="9 10">
    <name type="scientific">Brevibacterium aurantiacum</name>
    <dbReference type="NCBI Taxonomy" id="273384"/>
    <lineage>
        <taxon>Bacteria</taxon>
        <taxon>Bacillati</taxon>
        <taxon>Actinomycetota</taxon>
        <taxon>Actinomycetes</taxon>
        <taxon>Micrococcales</taxon>
        <taxon>Brevibacteriaceae</taxon>
        <taxon>Brevibacterium</taxon>
    </lineage>
</organism>
<feature type="transmembrane region" description="Helical" evidence="8">
    <location>
        <begin position="12"/>
        <end position="32"/>
    </location>
</feature>
<feature type="transmembrane region" description="Helical" evidence="8">
    <location>
        <begin position="82"/>
        <end position="100"/>
    </location>
</feature>
<evidence type="ECO:0000256" key="3">
    <source>
        <dbReference type="ARBA" id="ARBA00022475"/>
    </source>
</evidence>
<dbReference type="AlphaFoldDB" id="A0A2H1ILE0"/>
<keyword evidence="3" id="KW-1003">Cell membrane</keyword>
<dbReference type="Pfam" id="PF07681">
    <property type="entry name" value="DoxX"/>
    <property type="match status" value="1"/>
</dbReference>
<evidence type="ECO:0000256" key="5">
    <source>
        <dbReference type="ARBA" id="ARBA00022989"/>
    </source>
</evidence>
<keyword evidence="5 8" id="KW-1133">Transmembrane helix</keyword>
<protein>
    <submittedName>
        <fullName evidence="9">Putative oxidoreductase</fullName>
    </submittedName>
</protein>
<keyword evidence="4 8" id="KW-0812">Transmembrane</keyword>
<evidence type="ECO:0000256" key="6">
    <source>
        <dbReference type="ARBA" id="ARBA00023136"/>
    </source>
</evidence>
<name>A0A2H1ILE0_BREAU</name>
<dbReference type="Proteomes" id="UP000234300">
    <property type="component" value="Unassembled WGS sequence"/>
</dbReference>
<feature type="transmembrane region" description="Helical" evidence="8">
    <location>
        <begin position="57"/>
        <end position="75"/>
    </location>
</feature>
<evidence type="ECO:0000256" key="4">
    <source>
        <dbReference type="ARBA" id="ARBA00022692"/>
    </source>
</evidence>
<dbReference type="PANTHER" id="PTHR33452">
    <property type="entry name" value="OXIDOREDUCTASE CATD-RELATED"/>
    <property type="match status" value="1"/>
</dbReference>
<evidence type="ECO:0000313" key="9">
    <source>
        <dbReference type="EMBL" id="SMX75782.1"/>
    </source>
</evidence>
<proteinExistence type="inferred from homology"/>